<keyword evidence="10" id="KW-1185">Reference proteome</keyword>
<reference evidence="10" key="1">
    <citation type="submission" date="2016-11" db="EMBL/GenBank/DDBJ databases">
        <authorList>
            <person name="Varghese N."/>
            <person name="Submissions S."/>
        </authorList>
    </citation>
    <scope>NUCLEOTIDE SEQUENCE [LARGE SCALE GENOMIC DNA]</scope>
    <source>
        <strain evidence="10">DSM 15292</strain>
    </source>
</reference>
<evidence type="ECO:0000313" key="9">
    <source>
        <dbReference type="EMBL" id="SIN65852.1"/>
    </source>
</evidence>
<dbReference type="GO" id="GO:0005615">
    <property type="term" value="C:extracellular space"/>
    <property type="evidence" value="ECO:0007669"/>
    <property type="project" value="TreeGrafter"/>
</dbReference>
<evidence type="ECO:0000256" key="2">
    <source>
        <dbReference type="ARBA" id="ARBA00022670"/>
    </source>
</evidence>
<evidence type="ECO:0000313" key="10">
    <source>
        <dbReference type="Proteomes" id="UP000185221"/>
    </source>
</evidence>
<dbReference type="InterPro" id="IPR015500">
    <property type="entry name" value="Peptidase_S8_subtilisin-rel"/>
</dbReference>
<keyword evidence="3 5" id="KW-0378">Hydrolase</keyword>
<dbReference type="PROSITE" id="PS51257">
    <property type="entry name" value="PROKAR_LIPOPROTEIN"/>
    <property type="match status" value="1"/>
</dbReference>
<dbReference type="Gene3D" id="3.30.70.80">
    <property type="entry name" value="Peptidase S8 propeptide/proteinase inhibitor I9"/>
    <property type="match status" value="1"/>
</dbReference>
<dbReference type="Pfam" id="PF00082">
    <property type="entry name" value="Peptidase_S8"/>
    <property type="match status" value="1"/>
</dbReference>
<dbReference type="PANTHER" id="PTHR43806:SF11">
    <property type="entry name" value="CEREVISIN-RELATED"/>
    <property type="match status" value="1"/>
</dbReference>
<gene>
    <name evidence="9" type="ORF">SAMN05444394_0224</name>
</gene>
<accession>A0A1N6D4Y0</accession>
<proteinExistence type="inferred from homology"/>
<dbReference type="PROSITE" id="PS00136">
    <property type="entry name" value="SUBTILASE_ASP"/>
    <property type="match status" value="1"/>
</dbReference>
<dbReference type="PRINTS" id="PR00723">
    <property type="entry name" value="SUBTILISIN"/>
</dbReference>
<dbReference type="RefSeq" id="WP_074223007.1">
    <property type="nucleotide sequence ID" value="NZ_FSRC01000001.1"/>
</dbReference>
<dbReference type="InterPro" id="IPR037045">
    <property type="entry name" value="S8pro/Inhibitor_I9_sf"/>
</dbReference>
<dbReference type="InterPro" id="IPR023827">
    <property type="entry name" value="Peptidase_S8_Asp-AS"/>
</dbReference>
<dbReference type="PROSITE" id="PS00137">
    <property type="entry name" value="SUBTILASE_HIS"/>
    <property type="match status" value="1"/>
</dbReference>
<evidence type="ECO:0000256" key="3">
    <source>
        <dbReference type="ARBA" id="ARBA00022801"/>
    </source>
</evidence>
<feature type="domain" description="Peptidase S8/S53" evidence="7">
    <location>
        <begin position="167"/>
        <end position="396"/>
    </location>
</feature>
<organism evidence="9 10">
    <name type="scientific">Algoriphagus halophilus</name>
    <dbReference type="NCBI Taxonomy" id="226505"/>
    <lineage>
        <taxon>Bacteria</taxon>
        <taxon>Pseudomonadati</taxon>
        <taxon>Bacteroidota</taxon>
        <taxon>Cytophagia</taxon>
        <taxon>Cytophagales</taxon>
        <taxon>Cyclobacteriaceae</taxon>
        <taxon>Algoriphagus</taxon>
    </lineage>
</organism>
<evidence type="ECO:0000259" key="7">
    <source>
        <dbReference type="Pfam" id="PF00082"/>
    </source>
</evidence>
<name>A0A1N6D4Y0_9BACT</name>
<dbReference type="InterPro" id="IPR050131">
    <property type="entry name" value="Peptidase_S8_subtilisin-like"/>
</dbReference>
<dbReference type="InterPro" id="IPR022398">
    <property type="entry name" value="Peptidase_S8_His-AS"/>
</dbReference>
<dbReference type="InterPro" id="IPR000209">
    <property type="entry name" value="Peptidase_S8/S53_dom"/>
</dbReference>
<dbReference type="SUPFAM" id="SSF54897">
    <property type="entry name" value="Protease propeptides/inhibitors"/>
    <property type="match status" value="1"/>
</dbReference>
<dbReference type="PROSITE" id="PS51892">
    <property type="entry name" value="SUBTILASE"/>
    <property type="match status" value="1"/>
</dbReference>
<keyword evidence="4 5" id="KW-0720">Serine protease</keyword>
<protein>
    <submittedName>
        <fullName evidence="9">Peptidase inhibitor I9</fullName>
    </submittedName>
</protein>
<comment type="similarity">
    <text evidence="1 5 6">Belongs to the peptidase S8 family.</text>
</comment>
<dbReference type="InterPro" id="IPR010259">
    <property type="entry name" value="S8pro/Inhibitor_I9"/>
</dbReference>
<dbReference type="InterPro" id="IPR034193">
    <property type="entry name" value="PCSK9_ProteinaseK-like"/>
</dbReference>
<sequence length="419" mass="44640">MKTLKINQKWYAILIVFAFASCDLQIDQVQIPQDEVLSQVNKPSLIPDKYIVVLKEETLNFRKTGRYEDVQAGMRVISNDLAARHGVSSNKVEKVYGNVINGFSAELTSEQARLLAEDPKVAYIEQDGYAYGADVVQTGATWGLDRINQAELPLDGEYSYNSPGSDITAYILDSGIRYDHEDFDGRAMPGADFYGGDASDVFGHGTHVAGTVGGSIYGVAKKVKLVSVKVLGDDNRGTWSNIIGGIDWVSANKTGPSVINMSIQGYSFGNAVSNAVKSAFNNGIVVVVAAGNSNEDACWQALASVPEAISVGATNDSDSRAGFSNYGSCIDIFAPGVNITSASVNGPDQYVNFQGTSMAAPHVAGAAVLYLSKNPTATPQEVTDYLMENATVGVVTNSNSANNNLLFNGKVKPNKGKKK</sequence>
<feature type="active site" description="Charge relay system" evidence="5">
    <location>
        <position position="173"/>
    </location>
</feature>
<dbReference type="InterPro" id="IPR023828">
    <property type="entry name" value="Peptidase_S8_Ser-AS"/>
</dbReference>
<evidence type="ECO:0000256" key="4">
    <source>
        <dbReference type="ARBA" id="ARBA00022825"/>
    </source>
</evidence>
<evidence type="ECO:0000259" key="8">
    <source>
        <dbReference type="Pfam" id="PF05922"/>
    </source>
</evidence>
<dbReference type="Pfam" id="PF05922">
    <property type="entry name" value="Inhibitor_I9"/>
    <property type="match status" value="1"/>
</dbReference>
<feature type="domain" description="Inhibitor I9" evidence="8">
    <location>
        <begin position="49"/>
        <end position="127"/>
    </location>
</feature>
<dbReference type="EMBL" id="FSRC01000001">
    <property type="protein sequence ID" value="SIN65852.1"/>
    <property type="molecule type" value="Genomic_DNA"/>
</dbReference>
<dbReference type="PROSITE" id="PS00138">
    <property type="entry name" value="SUBTILASE_SER"/>
    <property type="match status" value="1"/>
</dbReference>
<keyword evidence="2 5" id="KW-0645">Protease</keyword>
<dbReference type="Gene3D" id="3.40.50.200">
    <property type="entry name" value="Peptidase S8/S53 domain"/>
    <property type="match status" value="1"/>
</dbReference>
<evidence type="ECO:0000256" key="6">
    <source>
        <dbReference type="RuleBase" id="RU003355"/>
    </source>
</evidence>
<feature type="active site" description="Charge relay system" evidence="5">
    <location>
        <position position="204"/>
    </location>
</feature>
<dbReference type="FunFam" id="3.40.50.200:FF:000014">
    <property type="entry name" value="Proteinase K"/>
    <property type="match status" value="1"/>
</dbReference>
<evidence type="ECO:0000256" key="1">
    <source>
        <dbReference type="ARBA" id="ARBA00011073"/>
    </source>
</evidence>
<dbReference type="GO" id="GO:0004252">
    <property type="term" value="F:serine-type endopeptidase activity"/>
    <property type="evidence" value="ECO:0007669"/>
    <property type="project" value="UniProtKB-UniRule"/>
</dbReference>
<dbReference type="GO" id="GO:0006508">
    <property type="term" value="P:proteolysis"/>
    <property type="evidence" value="ECO:0007669"/>
    <property type="project" value="UniProtKB-KW"/>
</dbReference>
<dbReference type="PANTHER" id="PTHR43806">
    <property type="entry name" value="PEPTIDASE S8"/>
    <property type="match status" value="1"/>
</dbReference>
<dbReference type="SUPFAM" id="SSF52743">
    <property type="entry name" value="Subtilisin-like"/>
    <property type="match status" value="1"/>
</dbReference>
<dbReference type="AlphaFoldDB" id="A0A1N6D4Y0"/>
<dbReference type="Proteomes" id="UP000185221">
    <property type="component" value="Unassembled WGS sequence"/>
</dbReference>
<dbReference type="OrthoDB" id="9798386at2"/>
<dbReference type="STRING" id="226505.SAMN05444394_0224"/>
<evidence type="ECO:0000256" key="5">
    <source>
        <dbReference type="PROSITE-ProRule" id="PRU01240"/>
    </source>
</evidence>
<dbReference type="CDD" id="cd04077">
    <property type="entry name" value="Peptidases_S8_PCSK9_ProteinaseK_like"/>
    <property type="match status" value="1"/>
</dbReference>
<dbReference type="InterPro" id="IPR036852">
    <property type="entry name" value="Peptidase_S8/S53_dom_sf"/>
</dbReference>
<feature type="active site" description="Charge relay system" evidence="5">
    <location>
        <position position="357"/>
    </location>
</feature>